<protein>
    <recommendedName>
        <fullName evidence="9">Quercetin 2,3-dioxygenase</fullName>
    </recommendedName>
</protein>
<sequence>MQTTTFKTNQTASGDETTPRVTKLAADRRGRTKFGWLDSRHSFSFGEYFDPDHMGYRSLRVINDDIVSPGVGFGMHPHRDAEIFTYVISGALQHRDSMGNQGVIRPGNLQYMSAGDGVLHSEMNASPSEAVHFLQIWLRPNEHGGSPRYSERPLGDAARPDALTLLFAPEARDGAVAIRQDAEISFGKLGAGKTLSIDVPEGRGVWVHQITGELTTAGECLTPGDAVSIEGATKLDLTARRDAEFLVFVL</sequence>
<dbReference type="InParanoid" id="A0A146GE13"/>
<dbReference type="PANTHER" id="PTHR43212">
    <property type="entry name" value="QUERCETIN 2,3-DIOXYGENASE"/>
    <property type="match status" value="1"/>
</dbReference>
<dbReference type="InterPro" id="IPR014710">
    <property type="entry name" value="RmlC-like_jellyroll"/>
</dbReference>
<dbReference type="CDD" id="cd02910">
    <property type="entry name" value="cupin_Yhhw_N"/>
    <property type="match status" value="1"/>
</dbReference>
<evidence type="ECO:0000256" key="1">
    <source>
        <dbReference type="ARBA" id="ARBA00008416"/>
    </source>
</evidence>
<dbReference type="PIRSF" id="PIRSF006232">
    <property type="entry name" value="Pirin"/>
    <property type="match status" value="1"/>
</dbReference>
<feature type="compositionally biased region" description="Polar residues" evidence="4">
    <location>
        <begin position="1"/>
        <end position="20"/>
    </location>
</feature>
<keyword evidence="2" id="KW-0408">Iron</keyword>
<dbReference type="RefSeq" id="WP_084400553.1">
    <property type="nucleotide sequence ID" value="NZ_BDCO01000002.1"/>
</dbReference>
<feature type="binding site" evidence="2">
    <location>
        <position position="78"/>
    </location>
    <ligand>
        <name>Fe cation</name>
        <dbReference type="ChEBI" id="CHEBI:24875"/>
    </ligand>
</feature>
<dbReference type="InterPro" id="IPR012093">
    <property type="entry name" value="Pirin"/>
</dbReference>
<reference evidence="8" key="1">
    <citation type="journal article" date="2017" name="Genome Announc.">
        <title>Draft Genome Sequence of Terrimicrobium sacchariphilum NM-5T, a Facultative Anaerobic Soil Bacterium of the Class Spartobacteria.</title>
        <authorList>
            <person name="Qiu Y.L."/>
            <person name="Tourlousse D.M."/>
            <person name="Matsuura N."/>
            <person name="Ohashi A."/>
            <person name="Sekiguchi Y."/>
        </authorList>
    </citation>
    <scope>NUCLEOTIDE SEQUENCE [LARGE SCALE GENOMIC DNA]</scope>
    <source>
        <strain evidence="8">NM-5</strain>
    </source>
</reference>
<comment type="caution">
    <text evidence="7">The sequence shown here is derived from an EMBL/GenBank/DDBJ whole genome shotgun (WGS) entry which is preliminary data.</text>
</comment>
<keyword evidence="2" id="KW-0479">Metal-binding</keyword>
<dbReference type="SUPFAM" id="SSF51182">
    <property type="entry name" value="RmlC-like cupins"/>
    <property type="match status" value="1"/>
</dbReference>
<dbReference type="InterPro" id="IPR041602">
    <property type="entry name" value="Quercetinase_C"/>
</dbReference>
<feature type="domain" description="Quercetin 2,3-dioxygenase C-terminal cupin" evidence="6">
    <location>
        <begin position="165"/>
        <end position="248"/>
    </location>
</feature>
<organism evidence="7 8">
    <name type="scientific">Terrimicrobium sacchariphilum</name>
    <dbReference type="NCBI Taxonomy" id="690879"/>
    <lineage>
        <taxon>Bacteria</taxon>
        <taxon>Pseudomonadati</taxon>
        <taxon>Verrucomicrobiota</taxon>
        <taxon>Terrimicrobiia</taxon>
        <taxon>Terrimicrobiales</taxon>
        <taxon>Terrimicrobiaceae</taxon>
        <taxon>Terrimicrobium</taxon>
    </lineage>
</organism>
<evidence type="ECO:0000313" key="7">
    <source>
        <dbReference type="EMBL" id="GAT34736.1"/>
    </source>
</evidence>
<dbReference type="PANTHER" id="PTHR43212:SF3">
    <property type="entry name" value="QUERCETIN 2,3-DIOXYGENASE"/>
    <property type="match status" value="1"/>
</dbReference>
<evidence type="ECO:0008006" key="9">
    <source>
        <dbReference type="Google" id="ProtNLM"/>
    </source>
</evidence>
<dbReference type="OrthoDB" id="321327at2"/>
<dbReference type="FunCoup" id="A0A146GE13">
    <property type="interactions" value="86"/>
</dbReference>
<evidence type="ECO:0000313" key="8">
    <source>
        <dbReference type="Proteomes" id="UP000076023"/>
    </source>
</evidence>
<evidence type="ECO:0000259" key="6">
    <source>
        <dbReference type="Pfam" id="PF17954"/>
    </source>
</evidence>
<dbReference type="STRING" id="690879.TSACC_23169"/>
<evidence type="ECO:0000256" key="4">
    <source>
        <dbReference type="SAM" id="MobiDB-lite"/>
    </source>
</evidence>
<gene>
    <name evidence="7" type="ORF">TSACC_23169</name>
</gene>
<evidence type="ECO:0000256" key="2">
    <source>
        <dbReference type="PIRSR" id="PIRSR006232-1"/>
    </source>
</evidence>
<feature type="binding site" evidence="2">
    <location>
        <position position="120"/>
    </location>
    <ligand>
        <name>Fe cation</name>
        <dbReference type="ChEBI" id="CHEBI:24875"/>
    </ligand>
</feature>
<evidence type="ECO:0000256" key="3">
    <source>
        <dbReference type="RuleBase" id="RU003457"/>
    </source>
</evidence>
<dbReference type="AlphaFoldDB" id="A0A146GE13"/>
<name>A0A146GE13_TERSA</name>
<feature type="domain" description="Pirin N-terminal" evidence="5">
    <location>
        <begin position="30"/>
        <end position="138"/>
    </location>
</feature>
<keyword evidence="8" id="KW-1185">Reference proteome</keyword>
<feature type="region of interest" description="Disordered" evidence="4">
    <location>
        <begin position="1"/>
        <end position="21"/>
    </location>
</feature>
<dbReference type="Proteomes" id="UP000076023">
    <property type="component" value="Unassembled WGS sequence"/>
</dbReference>
<proteinExistence type="inferred from homology"/>
<dbReference type="Pfam" id="PF02678">
    <property type="entry name" value="Pirin"/>
    <property type="match status" value="1"/>
</dbReference>
<dbReference type="EMBL" id="BDCO01000002">
    <property type="protein sequence ID" value="GAT34736.1"/>
    <property type="molecule type" value="Genomic_DNA"/>
</dbReference>
<dbReference type="Gene3D" id="2.60.120.10">
    <property type="entry name" value="Jelly Rolls"/>
    <property type="match status" value="2"/>
</dbReference>
<dbReference type="Pfam" id="PF17954">
    <property type="entry name" value="Pirin_C_2"/>
    <property type="match status" value="1"/>
</dbReference>
<dbReference type="GO" id="GO:0046872">
    <property type="term" value="F:metal ion binding"/>
    <property type="evidence" value="ECO:0007669"/>
    <property type="project" value="UniProtKB-KW"/>
</dbReference>
<feature type="binding site" evidence="2">
    <location>
        <position position="76"/>
    </location>
    <ligand>
        <name>Fe cation</name>
        <dbReference type="ChEBI" id="CHEBI:24875"/>
    </ligand>
</feature>
<comment type="cofactor">
    <cofactor evidence="2">
        <name>Fe cation</name>
        <dbReference type="ChEBI" id="CHEBI:24875"/>
    </cofactor>
    <text evidence="2">Binds 1 Fe cation per subunit.</text>
</comment>
<dbReference type="InterPro" id="IPR011051">
    <property type="entry name" value="RmlC_Cupin_sf"/>
</dbReference>
<evidence type="ECO:0000259" key="5">
    <source>
        <dbReference type="Pfam" id="PF02678"/>
    </source>
</evidence>
<feature type="binding site" evidence="2">
    <location>
        <position position="122"/>
    </location>
    <ligand>
        <name>Fe cation</name>
        <dbReference type="ChEBI" id="CHEBI:24875"/>
    </ligand>
</feature>
<dbReference type="InterPro" id="IPR003829">
    <property type="entry name" value="Pirin_N_dom"/>
</dbReference>
<accession>A0A146GE13</accession>
<comment type="similarity">
    <text evidence="1 3">Belongs to the pirin family.</text>
</comment>